<feature type="non-terminal residue" evidence="1">
    <location>
        <position position="53"/>
    </location>
</feature>
<keyword evidence="2" id="KW-1185">Reference proteome</keyword>
<proteinExistence type="predicted"/>
<dbReference type="OrthoDB" id="2742740at2759"/>
<dbReference type="Proteomes" id="UP000807353">
    <property type="component" value="Unassembled WGS sequence"/>
</dbReference>
<gene>
    <name evidence="1" type="ORF">BDZ94DRAFT_1149152</name>
</gene>
<feature type="non-terminal residue" evidence="1">
    <location>
        <position position="1"/>
    </location>
</feature>
<reference evidence="1" key="1">
    <citation type="submission" date="2020-11" db="EMBL/GenBank/DDBJ databases">
        <authorList>
            <consortium name="DOE Joint Genome Institute"/>
            <person name="Ahrendt S."/>
            <person name="Riley R."/>
            <person name="Andreopoulos W."/>
            <person name="Labutti K."/>
            <person name="Pangilinan J."/>
            <person name="Ruiz-Duenas F.J."/>
            <person name="Barrasa J.M."/>
            <person name="Sanchez-Garcia M."/>
            <person name="Camarero S."/>
            <person name="Miyauchi S."/>
            <person name="Serrano A."/>
            <person name="Linde D."/>
            <person name="Babiker R."/>
            <person name="Drula E."/>
            <person name="Ayuso-Fernandez I."/>
            <person name="Pacheco R."/>
            <person name="Padilla G."/>
            <person name="Ferreira P."/>
            <person name="Barriuso J."/>
            <person name="Kellner H."/>
            <person name="Castanera R."/>
            <person name="Alfaro M."/>
            <person name="Ramirez L."/>
            <person name="Pisabarro A.G."/>
            <person name="Kuo A."/>
            <person name="Tritt A."/>
            <person name="Lipzen A."/>
            <person name="He G."/>
            <person name="Yan M."/>
            <person name="Ng V."/>
            <person name="Cullen D."/>
            <person name="Martin F."/>
            <person name="Rosso M.-N."/>
            <person name="Henrissat B."/>
            <person name="Hibbett D."/>
            <person name="Martinez A.T."/>
            <person name="Grigoriev I.V."/>
        </authorList>
    </citation>
    <scope>NUCLEOTIDE SEQUENCE</scope>
    <source>
        <strain evidence="1">CBS 247.69</strain>
    </source>
</reference>
<evidence type="ECO:0000313" key="2">
    <source>
        <dbReference type="Proteomes" id="UP000807353"/>
    </source>
</evidence>
<sequence>YITWRKTNGTVAAYNAHKYVLEKATGIEILSLYKVIQLAMSKTQLYPTVIDMC</sequence>
<dbReference type="EMBL" id="MU150419">
    <property type="protein sequence ID" value="KAF9456531.1"/>
    <property type="molecule type" value="Genomic_DNA"/>
</dbReference>
<protein>
    <submittedName>
        <fullName evidence="1">Uncharacterized protein</fullName>
    </submittedName>
</protein>
<organism evidence="1 2">
    <name type="scientific">Collybia nuda</name>
    <dbReference type="NCBI Taxonomy" id="64659"/>
    <lineage>
        <taxon>Eukaryota</taxon>
        <taxon>Fungi</taxon>
        <taxon>Dikarya</taxon>
        <taxon>Basidiomycota</taxon>
        <taxon>Agaricomycotina</taxon>
        <taxon>Agaricomycetes</taxon>
        <taxon>Agaricomycetidae</taxon>
        <taxon>Agaricales</taxon>
        <taxon>Tricholomatineae</taxon>
        <taxon>Clitocybaceae</taxon>
        <taxon>Collybia</taxon>
    </lineage>
</organism>
<accession>A0A9P6C8R3</accession>
<dbReference type="AlphaFoldDB" id="A0A9P6C8R3"/>
<name>A0A9P6C8R3_9AGAR</name>
<comment type="caution">
    <text evidence="1">The sequence shown here is derived from an EMBL/GenBank/DDBJ whole genome shotgun (WGS) entry which is preliminary data.</text>
</comment>
<evidence type="ECO:0000313" key="1">
    <source>
        <dbReference type="EMBL" id="KAF9456531.1"/>
    </source>
</evidence>